<dbReference type="Gene3D" id="3.40.250.10">
    <property type="entry name" value="Rhodanese-like domain"/>
    <property type="match status" value="1"/>
</dbReference>
<feature type="compositionally biased region" description="Low complexity" evidence="2">
    <location>
        <begin position="1"/>
        <end position="11"/>
    </location>
</feature>
<keyword evidence="3" id="KW-1133">Transmembrane helix</keyword>
<name>A0A8K0MV11_COCNU</name>
<reference evidence="5" key="2">
    <citation type="submission" date="2019-07" db="EMBL/GenBank/DDBJ databases">
        <authorList>
            <person name="Yang Y."/>
            <person name="Bocs S."/>
            <person name="Baudouin L."/>
        </authorList>
    </citation>
    <scope>NUCLEOTIDE SEQUENCE</scope>
    <source>
        <tissue evidence="5">Spear leaf of Hainan Tall coconut</tissue>
    </source>
</reference>
<dbReference type="EMBL" id="CM017872">
    <property type="protein sequence ID" value="KAG1326965.1"/>
    <property type="molecule type" value="Genomic_DNA"/>
</dbReference>
<dbReference type="CDD" id="cd00158">
    <property type="entry name" value="RHOD"/>
    <property type="match status" value="1"/>
</dbReference>
<dbReference type="GO" id="GO:0071277">
    <property type="term" value="P:cellular response to calcium ion"/>
    <property type="evidence" value="ECO:0007669"/>
    <property type="project" value="InterPro"/>
</dbReference>
<proteinExistence type="predicted"/>
<dbReference type="GO" id="GO:0009704">
    <property type="term" value="P:de-etiolation"/>
    <property type="evidence" value="ECO:0007669"/>
    <property type="project" value="InterPro"/>
</dbReference>
<keyword evidence="1" id="KW-0175">Coiled coil</keyword>
<evidence type="ECO:0000259" key="4">
    <source>
        <dbReference type="PROSITE" id="PS50206"/>
    </source>
</evidence>
<dbReference type="InterPro" id="IPR036873">
    <property type="entry name" value="Rhodanese-like_dom_sf"/>
</dbReference>
<dbReference type="InterPro" id="IPR001763">
    <property type="entry name" value="Rhodanese-like_dom"/>
</dbReference>
<dbReference type="Proteomes" id="UP000797356">
    <property type="component" value="Chromosome 1"/>
</dbReference>
<evidence type="ECO:0000256" key="1">
    <source>
        <dbReference type="SAM" id="Coils"/>
    </source>
</evidence>
<organism evidence="5 6">
    <name type="scientific">Cocos nucifera</name>
    <name type="common">Coconut palm</name>
    <dbReference type="NCBI Taxonomy" id="13894"/>
    <lineage>
        <taxon>Eukaryota</taxon>
        <taxon>Viridiplantae</taxon>
        <taxon>Streptophyta</taxon>
        <taxon>Embryophyta</taxon>
        <taxon>Tracheophyta</taxon>
        <taxon>Spermatophyta</taxon>
        <taxon>Magnoliopsida</taxon>
        <taxon>Liliopsida</taxon>
        <taxon>Arecaceae</taxon>
        <taxon>Arecoideae</taxon>
        <taxon>Cocoseae</taxon>
        <taxon>Attaleinae</taxon>
        <taxon>Cocos</taxon>
    </lineage>
</organism>
<dbReference type="OrthoDB" id="2015023at2759"/>
<reference evidence="5" key="1">
    <citation type="journal article" date="2017" name="Gigascience">
        <title>The genome draft of coconut (Cocos nucifera).</title>
        <authorList>
            <person name="Xiao Y."/>
            <person name="Xu P."/>
            <person name="Fan H."/>
            <person name="Baudouin L."/>
            <person name="Xia W."/>
            <person name="Bocs S."/>
            <person name="Xu J."/>
            <person name="Li Q."/>
            <person name="Guo A."/>
            <person name="Zhou L."/>
            <person name="Li J."/>
            <person name="Wu Y."/>
            <person name="Ma Z."/>
            <person name="Armero A."/>
            <person name="Issali A.E."/>
            <person name="Liu N."/>
            <person name="Peng M."/>
            <person name="Yang Y."/>
        </authorList>
    </citation>
    <scope>NUCLEOTIDE SEQUENCE</scope>
    <source>
        <tissue evidence="5">Spear leaf of Hainan Tall coconut</tissue>
    </source>
</reference>
<feature type="region of interest" description="Disordered" evidence="2">
    <location>
        <begin position="1"/>
        <end position="30"/>
    </location>
</feature>
<accession>A0A8K0MV11</accession>
<keyword evidence="3" id="KW-0472">Membrane</keyword>
<dbReference type="PANTHER" id="PTHR34209:SF1">
    <property type="entry name" value="CALCIUM SENSING RECEPTOR, CHLOROPLASTIC"/>
    <property type="match status" value="1"/>
</dbReference>
<dbReference type="PANTHER" id="PTHR34209">
    <property type="entry name" value="RHODANESE/CELL CYCLE CONTROL PHOSPHATASE SUPERFAMILY PROTEIN"/>
    <property type="match status" value="1"/>
</dbReference>
<dbReference type="GO" id="GO:0090333">
    <property type="term" value="P:regulation of stomatal closure"/>
    <property type="evidence" value="ECO:0007669"/>
    <property type="project" value="InterPro"/>
</dbReference>
<gene>
    <name evidence="5" type="ORF">COCNU_01G008990</name>
</gene>
<dbReference type="SUPFAM" id="SSF52821">
    <property type="entry name" value="Rhodanese/Cell cycle control phosphatase"/>
    <property type="match status" value="1"/>
</dbReference>
<feature type="transmembrane region" description="Helical" evidence="3">
    <location>
        <begin position="143"/>
        <end position="165"/>
    </location>
</feature>
<evidence type="ECO:0000256" key="3">
    <source>
        <dbReference type="SAM" id="Phobius"/>
    </source>
</evidence>
<feature type="domain" description="Rhodanese" evidence="4">
    <location>
        <begin position="186"/>
        <end position="307"/>
    </location>
</feature>
<sequence length="350" mass="37216">MAMAVRAAVVTRPPPPRKPASKFQPGPSPPLLSPTPTALSLLALFSTPSSHCEAKAFALSKDDILNSLIKVENAIDQVEDVGSSVLDFSQSVIKVFIDALKPGVDAALPVLRNAAQQTAKVIEGAKPLASATVKTITSSDPSVIVVSAGALFLAYLLLPPIWSAISFNFRGYKGNLSPAQTLDLVSSQNYLMIDIRSEKDKNKAGVPRLPSSAKNKMISVPLEELPSKLKGLVRNVKKAEAEIVGLKISYLKRLNKGSNIIIMDSYADGAKIVARALTSLGFKNCWIMSDGFSGGKGWLQSRLGTDSYNVPFAEVISPSRIIPAAATRFGTTSSTAVRSSRKLLPGSIDN</sequence>
<dbReference type="AlphaFoldDB" id="A0A8K0MV11"/>
<evidence type="ECO:0000256" key="2">
    <source>
        <dbReference type="SAM" id="MobiDB-lite"/>
    </source>
</evidence>
<feature type="coiled-coil region" evidence="1">
    <location>
        <begin position="222"/>
        <end position="249"/>
    </location>
</feature>
<evidence type="ECO:0000313" key="5">
    <source>
        <dbReference type="EMBL" id="KAG1326965.1"/>
    </source>
</evidence>
<keyword evidence="6" id="KW-1185">Reference proteome</keyword>
<comment type="caution">
    <text evidence="5">The sequence shown here is derived from an EMBL/GenBank/DDBJ whole genome shotgun (WGS) entry which is preliminary data.</text>
</comment>
<keyword evidence="3" id="KW-0812">Transmembrane</keyword>
<dbReference type="InterPro" id="IPR044690">
    <property type="entry name" value="CAS_plant"/>
</dbReference>
<dbReference type="PROSITE" id="PS50206">
    <property type="entry name" value="RHODANESE_3"/>
    <property type="match status" value="1"/>
</dbReference>
<keyword evidence="5" id="KW-0675">Receptor</keyword>
<evidence type="ECO:0000313" key="6">
    <source>
        <dbReference type="Proteomes" id="UP000797356"/>
    </source>
</evidence>
<protein>
    <submittedName>
        <fullName evidence="5">Calcium sensing receptor, chloroplastic</fullName>
    </submittedName>
</protein>